<dbReference type="AlphaFoldDB" id="A0A1I8GD81"/>
<evidence type="ECO:0000256" key="3">
    <source>
        <dbReference type="SAM" id="MobiDB-lite"/>
    </source>
</evidence>
<dbReference type="PROSITE" id="PS00675">
    <property type="entry name" value="SIGMA54_INTERACT_1"/>
    <property type="match status" value="1"/>
</dbReference>
<dbReference type="Gene3D" id="3.40.50.300">
    <property type="entry name" value="P-loop containing nucleotide triphosphate hydrolases"/>
    <property type="match status" value="1"/>
</dbReference>
<feature type="region of interest" description="Disordered" evidence="3">
    <location>
        <begin position="189"/>
        <end position="212"/>
    </location>
</feature>
<keyword evidence="2" id="KW-0342">GTP-binding</keyword>
<dbReference type="PANTHER" id="PTHR24073">
    <property type="entry name" value="DRAB5-RELATED"/>
    <property type="match status" value="1"/>
</dbReference>
<evidence type="ECO:0000313" key="5">
    <source>
        <dbReference type="WBParaSite" id="maker-uti_cns_0001466-snap-gene-1.10-mRNA-1"/>
    </source>
</evidence>
<dbReference type="InterPro" id="IPR025662">
    <property type="entry name" value="Sigma_54_int_dom_ATP-bd_1"/>
</dbReference>
<dbReference type="PROSITE" id="PS51419">
    <property type="entry name" value="RAB"/>
    <property type="match status" value="1"/>
</dbReference>
<sequence length="212" mass="23405">EDTLRVKILVLGDSGVGKSSLVHLLTNHSELTNPAWTVGCSLQVGLHEYRSELTGQAERLFFLEFWDIGGYPMHKNSRGVFYHGVHGILLVHDLTNRKTELNLSRWLHESCLGADTPPVLVIGAKSDLCKADTLAKRPNGGEAAARIGCPEILLSCVDTRSLSAGTTNAVKLDRFYDQVIEYRLRPRASTPPRVGQAISRPNRQQSKLLHGE</sequence>
<dbReference type="GO" id="GO:0005525">
    <property type="term" value="F:GTP binding"/>
    <property type="evidence" value="ECO:0007669"/>
    <property type="project" value="UniProtKB-KW"/>
</dbReference>
<dbReference type="Pfam" id="PF08477">
    <property type="entry name" value="Roc"/>
    <property type="match status" value="1"/>
</dbReference>
<proteinExistence type="predicted"/>
<protein>
    <submittedName>
        <fullName evidence="5">Rab-like protein 3</fullName>
    </submittedName>
</protein>
<dbReference type="SMART" id="SM00175">
    <property type="entry name" value="RAB"/>
    <property type="match status" value="1"/>
</dbReference>
<accession>A0A1I8GD81</accession>
<feature type="compositionally biased region" description="Polar residues" evidence="3">
    <location>
        <begin position="199"/>
        <end position="212"/>
    </location>
</feature>
<evidence type="ECO:0000256" key="2">
    <source>
        <dbReference type="ARBA" id="ARBA00023134"/>
    </source>
</evidence>
<keyword evidence="4" id="KW-1185">Reference proteome</keyword>
<dbReference type="PRINTS" id="PR00449">
    <property type="entry name" value="RASTRNSFRMNG"/>
</dbReference>
<dbReference type="InterPro" id="IPR027417">
    <property type="entry name" value="P-loop_NTPase"/>
</dbReference>
<evidence type="ECO:0000256" key="1">
    <source>
        <dbReference type="ARBA" id="ARBA00022741"/>
    </source>
</evidence>
<dbReference type="Proteomes" id="UP000095280">
    <property type="component" value="Unplaced"/>
</dbReference>
<name>A0A1I8GD81_9PLAT</name>
<dbReference type="SUPFAM" id="SSF52540">
    <property type="entry name" value="P-loop containing nucleoside triphosphate hydrolases"/>
    <property type="match status" value="1"/>
</dbReference>
<reference evidence="5" key="1">
    <citation type="submission" date="2016-11" db="UniProtKB">
        <authorList>
            <consortium name="WormBaseParasite"/>
        </authorList>
    </citation>
    <scope>IDENTIFICATION</scope>
</reference>
<keyword evidence="1" id="KW-0547">Nucleotide-binding</keyword>
<organism evidence="4 5">
    <name type="scientific">Macrostomum lignano</name>
    <dbReference type="NCBI Taxonomy" id="282301"/>
    <lineage>
        <taxon>Eukaryota</taxon>
        <taxon>Metazoa</taxon>
        <taxon>Spiralia</taxon>
        <taxon>Lophotrochozoa</taxon>
        <taxon>Platyhelminthes</taxon>
        <taxon>Rhabditophora</taxon>
        <taxon>Macrostomorpha</taxon>
        <taxon>Macrostomida</taxon>
        <taxon>Macrostomidae</taxon>
        <taxon>Macrostomum</taxon>
    </lineage>
</organism>
<evidence type="ECO:0000313" key="4">
    <source>
        <dbReference type="Proteomes" id="UP000095280"/>
    </source>
</evidence>
<dbReference type="WBParaSite" id="maker-uti_cns_0001466-snap-gene-1.10-mRNA-1">
    <property type="protein sequence ID" value="maker-uti_cns_0001466-snap-gene-1.10-mRNA-1"/>
    <property type="gene ID" value="maker-uti_cns_0001466-snap-gene-1.10"/>
</dbReference>